<dbReference type="InterPro" id="IPR003593">
    <property type="entry name" value="AAA+_ATPase"/>
</dbReference>
<dbReference type="InterPro" id="IPR005938">
    <property type="entry name" value="AAA_ATPase_CDC48"/>
</dbReference>
<evidence type="ECO:0000259" key="7">
    <source>
        <dbReference type="SMART" id="SM01073"/>
    </source>
</evidence>
<keyword evidence="9" id="KW-1185">Reference proteome</keyword>
<dbReference type="InterPro" id="IPR050168">
    <property type="entry name" value="AAA_ATPase_domain"/>
</dbReference>
<dbReference type="SMART" id="SM00382">
    <property type="entry name" value="AAA"/>
    <property type="match status" value="2"/>
</dbReference>
<dbReference type="EMBL" id="JBHUDO010000004">
    <property type="protein sequence ID" value="MFD1647804.1"/>
    <property type="molecule type" value="Genomic_DNA"/>
</dbReference>
<dbReference type="AlphaFoldDB" id="A0ABD6DRE1"/>
<keyword evidence="4" id="KW-0067">ATP-binding</keyword>
<dbReference type="InterPro" id="IPR029067">
    <property type="entry name" value="CDC48_domain_2-like_sf"/>
</dbReference>
<keyword evidence="3" id="KW-0547">Nucleotide-binding</keyword>
<evidence type="ECO:0000313" key="8">
    <source>
        <dbReference type="EMBL" id="MFD1647804.1"/>
    </source>
</evidence>
<feature type="region of interest" description="Disordered" evidence="5">
    <location>
        <begin position="698"/>
        <end position="724"/>
    </location>
</feature>
<keyword evidence="2" id="KW-0677">Repeat</keyword>
<dbReference type="Pfam" id="PF00004">
    <property type="entry name" value="AAA"/>
    <property type="match status" value="2"/>
</dbReference>
<evidence type="ECO:0000256" key="2">
    <source>
        <dbReference type="ARBA" id="ARBA00022737"/>
    </source>
</evidence>
<dbReference type="InterPro" id="IPR003960">
    <property type="entry name" value="ATPase_AAA_CS"/>
</dbReference>
<protein>
    <submittedName>
        <fullName evidence="8">CDC48 family AAA ATPase</fullName>
    </submittedName>
</protein>
<dbReference type="InterPro" id="IPR009010">
    <property type="entry name" value="Asp_de-COase-like_dom_sf"/>
</dbReference>
<name>A0ABD6DRE1_9EURY</name>
<dbReference type="NCBIfam" id="TIGR01243">
    <property type="entry name" value="CDC48"/>
    <property type="match status" value="1"/>
</dbReference>
<comment type="caution">
    <text evidence="8">The sequence shown here is derived from an EMBL/GenBank/DDBJ whole genome shotgun (WGS) entry which is preliminary data.</text>
</comment>
<feature type="domain" description="CDC48 N-terminal subdomain" evidence="7">
    <location>
        <begin position="2"/>
        <end position="87"/>
    </location>
</feature>
<dbReference type="GO" id="GO:0005524">
    <property type="term" value="F:ATP binding"/>
    <property type="evidence" value="ECO:0007669"/>
    <property type="project" value="UniProtKB-KW"/>
</dbReference>
<feature type="domain" description="AAA+ ATPase" evidence="6">
    <location>
        <begin position="482"/>
        <end position="619"/>
    </location>
</feature>
<dbReference type="PANTHER" id="PTHR23077">
    <property type="entry name" value="AAA-FAMILY ATPASE"/>
    <property type="match status" value="1"/>
</dbReference>
<dbReference type="PROSITE" id="PS00674">
    <property type="entry name" value="AAA"/>
    <property type="match status" value="2"/>
</dbReference>
<dbReference type="PANTHER" id="PTHR23077:SF171">
    <property type="entry name" value="NUCLEAR VALOSIN-CONTAINING PROTEIN-LIKE"/>
    <property type="match status" value="1"/>
</dbReference>
<dbReference type="Proteomes" id="UP001597034">
    <property type="component" value="Unassembled WGS sequence"/>
</dbReference>
<dbReference type="Gene3D" id="2.40.40.20">
    <property type="match status" value="1"/>
</dbReference>
<evidence type="ECO:0000256" key="5">
    <source>
        <dbReference type="SAM" id="MobiDB-lite"/>
    </source>
</evidence>
<comment type="similarity">
    <text evidence="1">Belongs to the AAA ATPase family. CDC48 subfamily.</text>
</comment>
<evidence type="ECO:0000256" key="4">
    <source>
        <dbReference type="ARBA" id="ARBA00022840"/>
    </source>
</evidence>
<feature type="compositionally biased region" description="Polar residues" evidence="5">
    <location>
        <begin position="713"/>
        <end position="724"/>
    </location>
</feature>
<dbReference type="SUPFAM" id="SSF52540">
    <property type="entry name" value="P-loop containing nucleoside triphosphate hydrolases"/>
    <property type="match status" value="2"/>
</dbReference>
<dbReference type="Gene3D" id="3.40.50.300">
    <property type="entry name" value="P-loop containing nucleotide triphosphate hydrolases"/>
    <property type="match status" value="2"/>
</dbReference>
<feature type="domain" description="AAA+ ATPase" evidence="6">
    <location>
        <begin position="212"/>
        <end position="348"/>
    </location>
</feature>
<dbReference type="InterPro" id="IPR027417">
    <property type="entry name" value="P-loop_NTPase"/>
</dbReference>
<dbReference type="SMART" id="SM01073">
    <property type="entry name" value="CDC48_N"/>
    <property type="match status" value="1"/>
</dbReference>
<evidence type="ECO:0000313" key="9">
    <source>
        <dbReference type="Proteomes" id="UP001597034"/>
    </source>
</evidence>
<dbReference type="Gene3D" id="1.10.8.60">
    <property type="match status" value="2"/>
</dbReference>
<dbReference type="GO" id="GO:0005737">
    <property type="term" value="C:cytoplasm"/>
    <property type="evidence" value="ECO:0007669"/>
    <property type="project" value="UniProtKB-ARBA"/>
</dbReference>
<evidence type="ECO:0000259" key="6">
    <source>
        <dbReference type="SMART" id="SM00382"/>
    </source>
</evidence>
<gene>
    <name evidence="8" type="ORF">ACFSBL_19095</name>
</gene>
<dbReference type="Pfam" id="PF17862">
    <property type="entry name" value="AAA_lid_3"/>
    <property type="match status" value="2"/>
</dbReference>
<evidence type="ECO:0000256" key="3">
    <source>
        <dbReference type="ARBA" id="ARBA00022741"/>
    </source>
</evidence>
<dbReference type="InterPro" id="IPR003959">
    <property type="entry name" value="ATPase_AAA_core"/>
</dbReference>
<dbReference type="RefSeq" id="WP_256401717.1">
    <property type="nucleotide sequence ID" value="NZ_JANHJR010000004.1"/>
</dbReference>
<evidence type="ECO:0000256" key="1">
    <source>
        <dbReference type="ARBA" id="ARBA00009833"/>
    </source>
</evidence>
<dbReference type="SUPFAM" id="SSF54585">
    <property type="entry name" value="Cdc48 domain 2-like"/>
    <property type="match status" value="1"/>
</dbReference>
<accession>A0ABD6DRE1</accession>
<dbReference type="InterPro" id="IPR041569">
    <property type="entry name" value="AAA_lid_3"/>
</dbReference>
<dbReference type="InterPro" id="IPR003338">
    <property type="entry name" value="CDC4_N-term_subdom"/>
</dbReference>
<sequence length="724" mass="77708">MQLTVKELRDDTARKGRATVDLAAMSRLGLMSGEHVEVRGPDGVVHPRVWPAHVEDEGTKVIHLGAAHRHAVGVSVEDTVELHPTDVDEAEALLLGIPESCDLTEPLARAIKDHLVGCVVETGDTVATPTNGEVAQDRIPVRVAGTRPGSPVAVVDSTGMKLQTYCDRTESVDDGPTYADVGGLDEALHRVRELVELPLRNPSPFDELGVDPPTGVLLHGPPGTGKTLIAEAVANETEASFVSLSGPEIVSRYYGESEEQLREVFEHAAENAPSVVFIDEIDAIAPKRGEASGDVERRIVAQLLTLMDGMEAADDVVVLGATNRLNAVDPALRRGGRFDREVEVSVPSAEERRDILEIHARGMPLADDVDLERYAERTHGFVGADIAAFTREAAMHALERIDGGPGSALGATILGTLEVTDEDLDAALAAVDPSALRELSVEVPDVSWSDVGGLDRVKRDLREAVEWPLRHPDVLTRAGIDGGQGLLLYGAPGTGKTLLARAVASESDCNLLSVRGPELLSKWVGESEQRVRELFERARDNAPAIVLFDEIDAIAAQRGRATGSGVGERVVGQLLTELDGVEPLSDVLVLATTNRPDLVDDALVRPGRLDREVHVPLPDKAARREIFAVHAADSPVDPAVDFDRLAGRTAGYVGADIAAICRRAATYATREYLHEGRESLVIDIGDFERALDAVDPSVRSSTVDQYETRSQERPTTQEGPSGFE</sequence>
<proteinExistence type="inferred from homology"/>
<dbReference type="FunFam" id="3.40.50.300:FF:000018">
    <property type="entry name" value="Cell division control 48"/>
    <property type="match status" value="1"/>
</dbReference>
<dbReference type="Pfam" id="PF02359">
    <property type="entry name" value="CDC48_N"/>
    <property type="match status" value="1"/>
</dbReference>
<dbReference type="FunFam" id="3.40.50.300:FF:000012">
    <property type="entry name" value="Transitional endoplasmic reticulum ATPase"/>
    <property type="match status" value="1"/>
</dbReference>
<dbReference type="SUPFAM" id="SSF50692">
    <property type="entry name" value="ADC-like"/>
    <property type="match status" value="1"/>
</dbReference>
<organism evidence="8 9">
    <name type="scientific">Haloarchaeobius litoreus</name>
    <dbReference type="NCBI Taxonomy" id="755306"/>
    <lineage>
        <taxon>Archaea</taxon>
        <taxon>Methanobacteriati</taxon>
        <taxon>Methanobacteriota</taxon>
        <taxon>Stenosarchaea group</taxon>
        <taxon>Halobacteria</taxon>
        <taxon>Halobacteriales</taxon>
        <taxon>Halorubellaceae</taxon>
        <taxon>Haloarchaeobius</taxon>
    </lineage>
</organism>
<reference evidence="8 9" key="1">
    <citation type="journal article" date="2019" name="Int. J. Syst. Evol. Microbiol.">
        <title>The Global Catalogue of Microorganisms (GCM) 10K type strain sequencing project: providing services to taxonomists for standard genome sequencing and annotation.</title>
        <authorList>
            <consortium name="The Broad Institute Genomics Platform"/>
            <consortium name="The Broad Institute Genome Sequencing Center for Infectious Disease"/>
            <person name="Wu L."/>
            <person name="Ma J."/>
        </authorList>
    </citation>
    <scope>NUCLEOTIDE SEQUENCE [LARGE SCALE GENOMIC DNA]</scope>
    <source>
        <strain evidence="8 9">CGMCC 1.10390</strain>
    </source>
</reference>